<sequence length="344" mass="38842">MAVLKTLARGTGKLIIGLLLLITAFYLILLAINWQDAKPNAASLHMQSLLQQPPIPAAQNGYQYYLAHNAKNELLLSGPLQELYRQCGEAQSCHDALDSQTDLTALIAEQHQLMTFYTELLQYPHWQEPPPTLDTMPAYQGLLHGQRLFLWQTWLEAKNGNIEQVNAALQADYQFWHTMLTNSNSLITKMVSTGALKHHFQFAPEMIKQLPKAQRPAVVPAAWASAISDNALSLELVMAGEWHYGADILADTLQGNPAASENLSVVERIFDGLVRPLFLLQDTKNVHAQQLLNQDEQPTYPWYSWLRNPSGRLLIATSVPFYSDYKQRLQQLEPLRLQALHQVD</sequence>
<name>A0ABS6MLS9_9GAMM</name>
<keyword evidence="1" id="KW-1133">Transmembrane helix</keyword>
<dbReference type="RefSeq" id="WP_217668888.1">
    <property type="nucleotide sequence ID" value="NZ_JAHRID010000003.1"/>
</dbReference>
<evidence type="ECO:0000313" key="2">
    <source>
        <dbReference type="EMBL" id="MBV2129266.1"/>
    </source>
</evidence>
<evidence type="ECO:0000313" key="3">
    <source>
        <dbReference type="Proteomes" id="UP000704611"/>
    </source>
</evidence>
<protein>
    <submittedName>
        <fullName evidence="2">Uncharacterized protein</fullName>
    </submittedName>
</protein>
<reference evidence="2 3" key="1">
    <citation type="submission" date="2021-06" db="EMBL/GenBank/DDBJ databases">
        <title>Rheinheimera indica sp. nov., isolated from deep-sea sediment.</title>
        <authorList>
            <person name="Wang Z."/>
            <person name="Zhang X.-Y."/>
        </authorList>
    </citation>
    <scope>NUCLEOTIDE SEQUENCE [LARGE SCALE GENOMIC DNA]</scope>
    <source>
        <strain evidence="2 3">SM2107</strain>
    </source>
</reference>
<evidence type="ECO:0000256" key="1">
    <source>
        <dbReference type="SAM" id="Phobius"/>
    </source>
</evidence>
<dbReference type="EMBL" id="JAHRID010000003">
    <property type="protein sequence ID" value="MBV2129266.1"/>
    <property type="molecule type" value="Genomic_DNA"/>
</dbReference>
<organism evidence="2 3">
    <name type="scientific">Arsukibacterium indicum</name>
    <dbReference type="NCBI Taxonomy" id="2848612"/>
    <lineage>
        <taxon>Bacteria</taxon>
        <taxon>Pseudomonadati</taxon>
        <taxon>Pseudomonadota</taxon>
        <taxon>Gammaproteobacteria</taxon>
        <taxon>Chromatiales</taxon>
        <taxon>Chromatiaceae</taxon>
        <taxon>Arsukibacterium</taxon>
    </lineage>
</organism>
<gene>
    <name evidence="2" type="ORF">KQY15_09185</name>
</gene>
<accession>A0ABS6MLS9</accession>
<comment type="caution">
    <text evidence="2">The sequence shown here is derived from an EMBL/GenBank/DDBJ whole genome shotgun (WGS) entry which is preliminary data.</text>
</comment>
<keyword evidence="1" id="KW-0472">Membrane</keyword>
<feature type="transmembrane region" description="Helical" evidence="1">
    <location>
        <begin position="12"/>
        <end position="34"/>
    </location>
</feature>
<keyword evidence="3" id="KW-1185">Reference proteome</keyword>
<proteinExistence type="predicted"/>
<dbReference type="Proteomes" id="UP000704611">
    <property type="component" value="Unassembled WGS sequence"/>
</dbReference>
<keyword evidence="1" id="KW-0812">Transmembrane</keyword>